<protein>
    <submittedName>
        <fullName evidence="1">DNA, contig: SP663</fullName>
    </submittedName>
</protein>
<sequence>MPTGHGFQQMLEELPRGSPVGLVDQLGDCELARAINGDEQVKLAFGCLHLGYIHVEEADGIALEALALRLAAFDIWQAGDTVSLEAPMQR</sequence>
<proteinExistence type="predicted"/>
<name>A0A0C9MYK1_SPHPI</name>
<dbReference type="Proteomes" id="UP000032025">
    <property type="component" value="Unassembled WGS sequence"/>
</dbReference>
<dbReference type="AlphaFoldDB" id="A0A0C9MYK1"/>
<gene>
    <name evidence="1" type="ORF">SP6_63_00010</name>
</gene>
<evidence type="ECO:0000313" key="1">
    <source>
        <dbReference type="EMBL" id="GAN15686.1"/>
    </source>
</evidence>
<reference evidence="1 2" key="1">
    <citation type="submission" date="2014-08" db="EMBL/GenBank/DDBJ databases">
        <title>Whole genome shotgun sequence of Sphingomonas paucimobilis NBRC 13935.</title>
        <authorList>
            <person name="Hosoyama A."/>
            <person name="Hashimoto M."/>
            <person name="Hosoyama Y."/>
            <person name="Noguchi M."/>
            <person name="Uohara A."/>
            <person name="Ohji S."/>
            <person name="Katano-Makiyama Y."/>
            <person name="Ichikawa N."/>
            <person name="Kimura A."/>
            <person name="Yamazoe A."/>
            <person name="Fujita N."/>
        </authorList>
    </citation>
    <scope>NUCLEOTIDE SEQUENCE [LARGE SCALE GENOMIC DNA]</scope>
    <source>
        <strain evidence="1 2">NBRC 13935</strain>
    </source>
</reference>
<keyword evidence="2" id="KW-1185">Reference proteome</keyword>
<evidence type="ECO:0000313" key="2">
    <source>
        <dbReference type="Proteomes" id="UP000032025"/>
    </source>
</evidence>
<comment type="caution">
    <text evidence="1">The sequence shown here is derived from an EMBL/GenBank/DDBJ whole genome shotgun (WGS) entry which is preliminary data.</text>
</comment>
<dbReference type="EMBL" id="BBJS01000063">
    <property type="protein sequence ID" value="GAN15686.1"/>
    <property type="molecule type" value="Genomic_DNA"/>
</dbReference>
<organism evidence="1 2">
    <name type="scientific">Sphingomonas paucimobilis NBRC 13935</name>
    <dbReference type="NCBI Taxonomy" id="1219050"/>
    <lineage>
        <taxon>Bacteria</taxon>
        <taxon>Pseudomonadati</taxon>
        <taxon>Pseudomonadota</taxon>
        <taxon>Alphaproteobacteria</taxon>
        <taxon>Sphingomonadales</taxon>
        <taxon>Sphingomonadaceae</taxon>
        <taxon>Sphingomonas</taxon>
    </lineage>
</organism>
<accession>A0A0C9MYK1</accession>